<dbReference type="AlphaFoldDB" id="A0ABD6AXL2"/>
<keyword evidence="4" id="KW-1185">Reference proteome</keyword>
<feature type="domain" description="UspA" evidence="2">
    <location>
        <begin position="1"/>
        <end position="138"/>
    </location>
</feature>
<dbReference type="CDD" id="cd00293">
    <property type="entry name" value="USP-like"/>
    <property type="match status" value="1"/>
</dbReference>
<name>A0ABD6AXL2_9EURY</name>
<sequence>MYQHVLIPYDGSDEGLRGAMHGIELASAVGADVHALYVIDLPGVPRALSLRDDEEQLREEYNAYADKILAQIQEVADDHGVVCETARRSGSVADEITEYAEEEGMDVVVMASAYRGRIGTLLGGTTDKVVRTATVPVLTQRMGYDEI</sequence>
<dbReference type="InterPro" id="IPR006016">
    <property type="entry name" value="UspA"/>
</dbReference>
<dbReference type="PRINTS" id="PR01438">
    <property type="entry name" value="UNVRSLSTRESS"/>
</dbReference>
<evidence type="ECO:0000256" key="1">
    <source>
        <dbReference type="ARBA" id="ARBA00008791"/>
    </source>
</evidence>
<dbReference type="SUPFAM" id="SSF52402">
    <property type="entry name" value="Adenine nucleotide alpha hydrolases-like"/>
    <property type="match status" value="1"/>
</dbReference>
<dbReference type="EMBL" id="JBHUDC010000007">
    <property type="protein sequence ID" value="MFD1514318.1"/>
    <property type="molecule type" value="Genomic_DNA"/>
</dbReference>
<protein>
    <submittedName>
        <fullName evidence="3">Universal stress protein</fullName>
    </submittedName>
</protein>
<accession>A0ABD6AXL2</accession>
<dbReference type="PANTHER" id="PTHR46268">
    <property type="entry name" value="STRESS RESPONSE PROTEIN NHAX"/>
    <property type="match status" value="1"/>
</dbReference>
<comment type="similarity">
    <text evidence="1">Belongs to the universal stress protein A family.</text>
</comment>
<dbReference type="RefSeq" id="WP_250874489.1">
    <property type="nucleotide sequence ID" value="NZ_JALXFV010000007.1"/>
</dbReference>
<evidence type="ECO:0000313" key="3">
    <source>
        <dbReference type="EMBL" id="MFD1514318.1"/>
    </source>
</evidence>
<dbReference type="Gene3D" id="3.40.50.620">
    <property type="entry name" value="HUPs"/>
    <property type="match status" value="1"/>
</dbReference>
<comment type="caution">
    <text evidence="3">The sequence shown here is derived from an EMBL/GenBank/DDBJ whole genome shotgun (WGS) entry which is preliminary data.</text>
</comment>
<dbReference type="Pfam" id="PF00582">
    <property type="entry name" value="Usp"/>
    <property type="match status" value="1"/>
</dbReference>
<dbReference type="Proteomes" id="UP001597187">
    <property type="component" value="Unassembled WGS sequence"/>
</dbReference>
<evidence type="ECO:0000259" key="2">
    <source>
        <dbReference type="Pfam" id="PF00582"/>
    </source>
</evidence>
<dbReference type="PANTHER" id="PTHR46268:SF6">
    <property type="entry name" value="UNIVERSAL STRESS PROTEIN UP12"/>
    <property type="match status" value="1"/>
</dbReference>
<evidence type="ECO:0000313" key="4">
    <source>
        <dbReference type="Proteomes" id="UP001597187"/>
    </source>
</evidence>
<reference evidence="3 4" key="1">
    <citation type="journal article" date="2019" name="Int. J. Syst. Evol. Microbiol.">
        <title>The Global Catalogue of Microorganisms (GCM) 10K type strain sequencing project: providing services to taxonomists for standard genome sequencing and annotation.</title>
        <authorList>
            <consortium name="The Broad Institute Genomics Platform"/>
            <consortium name="The Broad Institute Genome Sequencing Center for Infectious Disease"/>
            <person name="Wu L."/>
            <person name="Ma J."/>
        </authorList>
    </citation>
    <scope>NUCLEOTIDE SEQUENCE [LARGE SCALE GENOMIC DNA]</scope>
    <source>
        <strain evidence="3 4">CGMCC 1.12563</strain>
    </source>
</reference>
<dbReference type="InterPro" id="IPR014729">
    <property type="entry name" value="Rossmann-like_a/b/a_fold"/>
</dbReference>
<gene>
    <name evidence="3" type="ORF">ACFSBT_13635</name>
</gene>
<proteinExistence type="inferred from homology"/>
<dbReference type="InterPro" id="IPR006015">
    <property type="entry name" value="Universal_stress_UspA"/>
</dbReference>
<organism evidence="3 4">
    <name type="scientific">Halomarina rubra</name>
    <dbReference type="NCBI Taxonomy" id="2071873"/>
    <lineage>
        <taxon>Archaea</taxon>
        <taxon>Methanobacteriati</taxon>
        <taxon>Methanobacteriota</taxon>
        <taxon>Stenosarchaea group</taxon>
        <taxon>Halobacteria</taxon>
        <taxon>Halobacteriales</taxon>
        <taxon>Natronomonadaceae</taxon>
        <taxon>Halomarina</taxon>
    </lineage>
</organism>